<sequence length="211" mass="21383">MTQFQKKVLDKILRPSTITADHGAVAAAVGAEAVDTAANDGDGAAARAAAGDHEQAVGGGEAAAMGTHAVDGGTGGGRTAGVAAAATAGGDTGTGPRQGEAGVAQDKDTNNNNAFKERVGEVPRAAKGAAGKRRRGGGDDDDLGARSGRKVGNKRQKGNKGAGWGRGASKGTTRVQRRVAPKAQQLRDSGLDEVIFDVQPRKHIGKHEYNW</sequence>
<evidence type="ECO:0000313" key="2">
    <source>
        <dbReference type="EMBL" id="EFJ39430.1"/>
    </source>
</evidence>
<dbReference type="KEGG" id="vcn:VOLCADRAFT_108636"/>
<feature type="region of interest" description="Disordered" evidence="1">
    <location>
        <begin position="86"/>
        <end position="186"/>
    </location>
</feature>
<feature type="compositionally biased region" description="Basic residues" evidence="1">
    <location>
        <begin position="147"/>
        <end position="158"/>
    </location>
</feature>
<name>D8ULG9_VOLCA</name>
<evidence type="ECO:0000256" key="1">
    <source>
        <dbReference type="SAM" id="MobiDB-lite"/>
    </source>
</evidence>
<dbReference type="Proteomes" id="UP000001058">
    <property type="component" value="Unassembled WGS sequence"/>
</dbReference>
<protein>
    <submittedName>
        <fullName evidence="2">Uncharacterized protein</fullName>
    </submittedName>
</protein>
<feature type="compositionally biased region" description="Basic and acidic residues" evidence="1">
    <location>
        <begin position="105"/>
        <end position="121"/>
    </location>
</feature>
<reference evidence="2 3" key="1">
    <citation type="journal article" date="2010" name="Science">
        <title>Genomic analysis of organismal complexity in the multicellular green alga Volvox carteri.</title>
        <authorList>
            <person name="Prochnik S.E."/>
            <person name="Umen J."/>
            <person name="Nedelcu A.M."/>
            <person name="Hallmann A."/>
            <person name="Miller S.M."/>
            <person name="Nishii I."/>
            <person name="Ferris P."/>
            <person name="Kuo A."/>
            <person name="Mitros T."/>
            <person name="Fritz-Laylin L.K."/>
            <person name="Hellsten U."/>
            <person name="Chapman J."/>
            <person name="Simakov O."/>
            <person name="Rensing S.A."/>
            <person name="Terry A."/>
            <person name="Pangilinan J."/>
            <person name="Kapitonov V."/>
            <person name="Jurka J."/>
            <person name="Salamov A."/>
            <person name="Shapiro H."/>
            <person name="Schmutz J."/>
            <person name="Grimwood J."/>
            <person name="Lindquist E."/>
            <person name="Lucas S."/>
            <person name="Grigoriev I.V."/>
            <person name="Schmitt R."/>
            <person name="Kirk D."/>
            <person name="Rokhsar D.S."/>
        </authorList>
    </citation>
    <scope>NUCLEOTIDE SEQUENCE [LARGE SCALE GENOMIC DNA]</scope>
    <source>
        <strain evidence="3">f. Nagariensis / Eve</strain>
    </source>
</reference>
<dbReference type="GeneID" id="9621349"/>
<gene>
    <name evidence="2" type="ORF">VOLCADRAFT_108636</name>
</gene>
<dbReference type="InParanoid" id="D8ULG9"/>
<organism evidence="3">
    <name type="scientific">Volvox carteri f. nagariensis</name>
    <dbReference type="NCBI Taxonomy" id="3068"/>
    <lineage>
        <taxon>Eukaryota</taxon>
        <taxon>Viridiplantae</taxon>
        <taxon>Chlorophyta</taxon>
        <taxon>core chlorophytes</taxon>
        <taxon>Chlorophyceae</taxon>
        <taxon>CS clade</taxon>
        <taxon>Chlamydomonadales</taxon>
        <taxon>Volvocaceae</taxon>
        <taxon>Volvox</taxon>
    </lineage>
</organism>
<accession>D8ULG9</accession>
<proteinExistence type="predicted"/>
<dbReference type="RefSeq" id="XP_002959503.1">
    <property type="nucleotide sequence ID" value="XM_002959457.1"/>
</dbReference>
<evidence type="ECO:0000313" key="3">
    <source>
        <dbReference type="Proteomes" id="UP000001058"/>
    </source>
</evidence>
<dbReference type="AlphaFoldDB" id="D8ULG9"/>
<dbReference type="EMBL" id="GL378576">
    <property type="protein sequence ID" value="EFJ39430.1"/>
    <property type="molecule type" value="Genomic_DNA"/>
</dbReference>
<keyword evidence="3" id="KW-1185">Reference proteome</keyword>